<dbReference type="SUPFAM" id="SSF53822">
    <property type="entry name" value="Periplasmic binding protein-like I"/>
    <property type="match status" value="1"/>
</dbReference>
<keyword evidence="19" id="KW-1185">Reference proteome</keyword>
<keyword evidence="13" id="KW-0407">Ion channel</keyword>
<feature type="domain" description="Ionotropic glutamate receptor L-glutamate and glycine-binding" evidence="17">
    <location>
        <begin position="417"/>
        <end position="482"/>
    </location>
</feature>
<dbReference type="InterPro" id="IPR028082">
    <property type="entry name" value="Peripla_BP_I"/>
</dbReference>
<feature type="chain" id="PRO_5019367092" evidence="15">
    <location>
        <begin position="21"/>
        <end position="607"/>
    </location>
</feature>
<dbReference type="EMBL" id="NCKV01004583">
    <property type="protein sequence ID" value="RWS24662.1"/>
    <property type="molecule type" value="Genomic_DNA"/>
</dbReference>
<evidence type="ECO:0000256" key="10">
    <source>
        <dbReference type="ARBA" id="ARBA00023180"/>
    </source>
</evidence>
<dbReference type="SUPFAM" id="SSF53850">
    <property type="entry name" value="Periplasmic binding protein-like II"/>
    <property type="match status" value="1"/>
</dbReference>
<evidence type="ECO:0000259" key="16">
    <source>
        <dbReference type="SMART" id="SM00079"/>
    </source>
</evidence>
<evidence type="ECO:0000256" key="2">
    <source>
        <dbReference type="ARBA" id="ARBA00008685"/>
    </source>
</evidence>
<evidence type="ECO:0000256" key="9">
    <source>
        <dbReference type="ARBA" id="ARBA00023170"/>
    </source>
</evidence>
<dbReference type="FunFam" id="3.40.190.10:FF:000210">
    <property type="entry name" value="Glutamate receptor ionotropic, kainate 1"/>
    <property type="match status" value="1"/>
</dbReference>
<dbReference type="SMART" id="SM00079">
    <property type="entry name" value="PBPe"/>
    <property type="match status" value="1"/>
</dbReference>
<dbReference type="Proteomes" id="UP000288716">
    <property type="component" value="Unassembled WGS sequence"/>
</dbReference>
<dbReference type="InterPro" id="IPR001828">
    <property type="entry name" value="ANF_lig-bd_rcpt"/>
</dbReference>
<evidence type="ECO:0000256" key="1">
    <source>
        <dbReference type="ARBA" id="ARBA00004141"/>
    </source>
</evidence>
<keyword evidence="12" id="KW-1071">Ligand-gated ion channel</keyword>
<evidence type="ECO:0000256" key="12">
    <source>
        <dbReference type="ARBA" id="ARBA00023286"/>
    </source>
</evidence>
<keyword evidence="5" id="KW-1133">Transmembrane helix</keyword>
<keyword evidence="8" id="KW-0472">Membrane</keyword>
<evidence type="ECO:0000256" key="15">
    <source>
        <dbReference type="SAM" id="SignalP"/>
    </source>
</evidence>
<dbReference type="VEuPathDB" id="VectorBase:LDEU007378"/>
<keyword evidence="9 18" id="KW-0675">Receptor</keyword>
<organism evidence="18 19">
    <name type="scientific">Leptotrombidium deliense</name>
    <dbReference type="NCBI Taxonomy" id="299467"/>
    <lineage>
        <taxon>Eukaryota</taxon>
        <taxon>Metazoa</taxon>
        <taxon>Ecdysozoa</taxon>
        <taxon>Arthropoda</taxon>
        <taxon>Chelicerata</taxon>
        <taxon>Arachnida</taxon>
        <taxon>Acari</taxon>
        <taxon>Acariformes</taxon>
        <taxon>Trombidiformes</taxon>
        <taxon>Prostigmata</taxon>
        <taxon>Anystina</taxon>
        <taxon>Parasitengona</taxon>
        <taxon>Trombiculoidea</taxon>
        <taxon>Trombiculidae</taxon>
        <taxon>Leptotrombidium</taxon>
    </lineage>
</organism>
<reference evidence="18 19" key="1">
    <citation type="journal article" date="2018" name="Gigascience">
        <title>Genomes of trombidid mites reveal novel predicted allergens and laterally-transferred genes associated with secondary metabolism.</title>
        <authorList>
            <person name="Dong X."/>
            <person name="Chaisiri K."/>
            <person name="Xia D."/>
            <person name="Armstrong S.D."/>
            <person name="Fang Y."/>
            <person name="Donnelly M.J."/>
            <person name="Kadowaki T."/>
            <person name="McGarry J.W."/>
            <person name="Darby A.C."/>
            <person name="Makepeace B.L."/>
        </authorList>
    </citation>
    <scope>NUCLEOTIDE SEQUENCE [LARGE SCALE GENOMIC DNA]</scope>
    <source>
        <strain evidence="18">UoL-UT</strain>
    </source>
</reference>
<dbReference type="InterPro" id="IPR015683">
    <property type="entry name" value="Ionotropic_Glu_rcpt"/>
</dbReference>
<feature type="domain" description="Ionotropic glutamate receptor C-terminal" evidence="16">
    <location>
        <begin position="407"/>
        <end position="606"/>
    </location>
</feature>
<comment type="subcellular location">
    <subcellularLocation>
        <location evidence="1">Membrane</location>
        <topology evidence="1">Multi-pass membrane protein</topology>
    </subcellularLocation>
    <subcellularLocation>
        <location evidence="14">Postsynaptic cell membrane</location>
    </subcellularLocation>
</comment>
<keyword evidence="3" id="KW-0813">Transport</keyword>
<evidence type="ECO:0000256" key="6">
    <source>
        <dbReference type="ARBA" id="ARBA00023018"/>
    </source>
</evidence>
<evidence type="ECO:0000259" key="17">
    <source>
        <dbReference type="SMART" id="SM00918"/>
    </source>
</evidence>
<keyword evidence="7" id="KW-0406">Ion transport</keyword>
<evidence type="ECO:0000256" key="13">
    <source>
        <dbReference type="ARBA" id="ARBA00023303"/>
    </source>
</evidence>
<keyword evidence="6" id="KW-0770">Synapse</keyword>
<comment type="caution">
    <text evidence="18">The sequence shown here is derived from an EMBL/GenBank/DDBJ whole genome shotgun (WGS) entry which is preliminary data.</text>
</comment>
<dbReference type="Pfam" id="PF10613">
    <property type="entry name" value="Lig_chan-Glu_bd"/>
    <property type="match status" value="1"/>
</dbReference>
<name>A0A443SAW6_9ACAR</name>
<keyword evidence="4" id="KW-0812">Transmembrane</keyword>
<protein>
    <submittedName>
        <fullName evidence="18">Glutamate receptor: ionotropic kainate 3-like protein 2</fullName>
    </submittedName>
</protein>
<dbReference type="STRING" id="299467.A0A443SAW6"/>
<dbReference type="SMART" id="SM00918">
    <property type="entry name" value="Lig_chan-Glu_bd"/>
    <property type="match status" value="1"/>
</dbReference>
<dbReference type="Pfam" id="PF00060">
    <property type="entry name" value="Lig_chan"/>
    <property type="match status" value="1"/>
</dbReference>
<dbReference type="InterPro" id="IPR019594">
    <property type="entry name" value="Glu/Gly-bd"/>
</dbReference>
<proteinExistence type="inferred from homology"/>
<gene>
    <name evidence="18" type="ORF">B4U80_08974</name>
</gene>
<evidence type="ECO:0000256" key="11">
    <source>
        <dbReference type="ARBA" id="ARBA00023257"/>
    </source>
</evidence>
<keyword evidence="15" id="KW-0732">Signal</keyword>
<dbReference type="GO" id="GO:0015276">
    <property type="term" value="F:ligand-gated monoatomic ion channel activity"/>
    <property type="evidence" value="ECO:0007669"/>
    <property type="project" value="InterPro"/>
</dbReference>
<dbReference type="OrthoDB" id="5984008at2759"/>
<evidence type="ECO:0000313" key="18">
    <source>
        <dbReference type="EMBL" id="RWS24662.1"/>
    </source>
</evidence>
<dbReference type="GO" id="GO:0045211">
    <property type="term" value="C:postsynaptic membrane"/>
    <property type="evidence" value="ECO:0007669"/>
    <property type="project" value="UniProtKB-SubCell"/>
</dbReference>
<keyword evidence="10" id="KW-0325">Glycoprotein</keyword>
<evidence type="ECO:0000256" key="4">
    <source>
        <dbReference type="ARBA" id="ARBA00022692"/>
    </source>
</evidence>
<comment type="similarity">
    <text evidence="2">Belongs to the glutamate-gated ion channel (TC 1.A.10.1) family.</text>
</comment>
<sequence>MFTLRCLLIFYLNSFQVIQSLPGIIRIGALFTSDEEEELLAFKIAVERVNNDLMLISPTKLIEEIEIVEPYDTFQAGIKTCLMVKSGISAVFGPLNEIASLHVRSMCDSMEMPHIEVGWNIEQQIQRHSMNFYPHPKMLVKAFKDLIKQMEWESFALMYEENIEIVFATEFVREMTSSESQQKWKIHLYKFDDEANYRNDFRDVLRRKERNILLHVKTENLYRALKQDFHTIDYEDFMYCNATIVCYTMLHRTSPELVTLLHSWNFHASNFEMDVETPINLKTSTALIYDAVKHFAKSIKAADISTPISRVPSNGQKSCDDINPWKQGTTVINQMRATESSGITGLVRFNLAGYRSMLSLHLEKLDERGLVDIGKWTDFNDTGLIARGLSKDLTEIKDIHNKLKGKHFIVSTFPVDPYTMLVQSIKPLTGNDVYEGFCMDIIQELSKFLGFTYTIKIPNVKKSLKLNVKTGKWEGILGDVMYAEGDNEVLGIVDLTVTKEREELVDFSHPFLNTGIGILFKKPGKSEAKVYAFLDPFSAPVWLCTVFSAILFSFFKHIIGRVSPYEWTNPNPCRQDEDIVENSYNLRNSAWFVVGTLMQQGSDIAPK</sequence>
<dbReference type="Pfam" id="PF01094">
    <property type="entry name" value="ANF_receptor"/>
    <property type="match status" value="1"/>
</dbReference>
<dbReference type="AlphaFoldDB" id="A0A443SAW6"/>
<keyword evidence="11" id="KW-0628">Postsynaptic cell membrane</keyword>
<evidence type="ECO:0000256" key="7">
    <source>
        <dbReference type="ARBA" id="ARBA00023065"/>
    </source>
</evidence>
<accession>A0A443SAW6</accession>
<feature type="signal peptide" evidence="15">
    <location>
        <begin position="1"/>
        <end position="20"/>
    </location>
</feature>
<dbReference type="Gene3D" id="1.10.287.70">
    <property type="match status" value="1"/>
</dbReference>
<evidence type="ECO:0000256" key="14">
    <source>
        <dbReference type="ARBA" id="ARBA00034100"/>
    </source>
</evidence>
<evidence type="ECO:0000256" key="8">
    <source>
        <dbReference type="ARBA" id="ARBA00023136"/>
    </source>
</evidence>
<dbReference type="Gene3D" id="3.40.50.2300">
    <property type="match status" value="2"/>
</dbReference>
<evidence type="ECO:0000256" key="3">
    <source>
        <dbReference type="ARBA" id="ARBA00022448"/>
    </source>
</evidence>
<dbReference type="PANTHER" id="PTHR18966">
    <property type="entry name" value="IONOTROPIC GLUTAMATE RECEPTOR"/>
    <property type="match status" value="1"/>
</dbReference>
<dbReference type="InterPro" id="IPR001320">
    <property type="entry name" value="Iontro_rcpt_C"/>
</dbReference>
<dbReference type="Gene3D" id="3.40.190.10">
    <property type="entry name" value="Periplasmic binding protein-like II"/>
    <property type="match status" value="1"/>
</dbReference>
<evidence type="ECO:0000313" key="19">
    <source>
        <dbReference type="Proteomes" id="UP000288716"/>
    </source>
</evidence>
<evidence type="ECO:0000256" key="5">
    <source>
        <dbReference type="ARBA" id="ARBA00022989"/>
    </source>
</evidence>